<gene>
    <name evidence="2" type="ORF">IQ235_16830</name>
</gene>
<comment type="caution">
    <text evidence="2">The sequence shown here is derived from an EMBL/GenBank/DDBJ whole genome shotgun (WGS) entry which is preliminary data.</text>
</comment>
<dbReference type="InterPro" id="IPR014710">
    <property type="entry name" value="RmlC-like_jellyroll"/>
</dbReference>
<dbReference type="InterPro" id="IPR028013">
    <property type="entry name" value="DUF4437"/>
</dbReference>
<reference evidence="2" key="1">
    <citation type="submission" date="2020-10" db="EMBL/GenBank/DDBJ databases">
        <authorList>
            <person name="Castelo-Branco R."/>
            <person name="Eusebio N."/>
            <person name="Adriana R."/>
            <person name="Vieira A."/>
            <person name="Brugerolle De Fraissinette N."/>
            <person name="Rezende De Castro R."/>
            <person name="Schneider M.P."/>
            <person name="Vasconcelos V."/>
            <person name="Leao P.N."/>
        </authorList>
    </citation>
    <scope>NUCLEOTIDE SEQUENCE</scope>
    <source>
        <strain evidence="2">LEGE 11467</strain>
    </source>
</reference>
<dbReference type="CDD" id="cd06989">
    <property type="entry name" value="cupin_DRT102"/>
    <property type="match status" value="1"/>
</dbReference>
<dbReference type="Pfam" id="PF14499">
    <property type="entry name" value="DUF4437"/>
    <property type="match status" value="1"/>
</dbReference>
<feature type="chain" id="PRO_5036858824" evidence="1">
    <location>
        <begin position="26"/>
        <end position="294"/>
    </location>
</feature>
<dbReference type="EMBL" id="JADEXN010000357">
    <property type="protein sequence ID" value="MBE9042438.1"/>
    <property type="molecule type" value="Genomic_DNA"/>
</dbReference>
<dbReference type="Gene3D" id="2.60.120.10">
    <property type="entry name" value="Jelly Rolls"/>
    <property type="match status" value="2"/>
</dbReference>
<accession>A0A928W038</accession>
<dbReference type="AlphaFoldDB" id="A0A928W038"/>
<dbReference type="InterPro" id="IPR011051">
    <property type="entry name" value="RmlC_Cupin_sf"/>
</dbReference>
<evidence type="ECO:0000256" key="1">
    <source>
        <dbReference type="SAM" id="SignalP"/>
    </source>
</evidence>
<sequence length="294" mass="32367">MKNIRTLISLTLAIFVTFWVSTQVASQNTATKTEVEPTSEVVLMSEVEWSPLNPARGDQSPRAGTLWGDRTDSGASGFLVEFVDGFSSPPHIHNITYRGVVIRGTIHNDDPNAENMWLPKGSYWTQPGGDVHITSASGNNLAYIEIEEGPYLVLPTEEAFDSDDRSINVNESNIVWLDASNITWIDRSEMSISADEPKLAFLWGNPQNGELSGTLIKLPPGFTGKIRSNGSTLRAVVIQGRAQYQVSNEAKGKTLEPGSYFSLEGEFVHQISSEAQEECIIYVRVKGKYEVIPS</sequence>
<dbReference type="Proteomes" id="UP000621799">
    <property type="component" value="Unassembled WGS sequence"/>
</dbReference>
<keyword evidence="3" id="KW-1185">Reference proteome</keyword>
<proteinExistence type="predicted"/>
<evidence type="ECO:0000313" key="3">
    <source>
        <dbReference type="Proteomes" id="UP000621799"/>
    </source>
</evidence>
<feature type="signal peptide" evidence="1">
    <location>
        <begin position="1"/>
        <end position="25"/>
    </location>
</feature>
<protein>
    <submittedName>
        <fullName evidence="2">DUF4437 domain-containing protein</fullName>
    </submittedName>
</protein>
<organism evidence="2 3">
    <name type="scientific">Zarconia navalis LEGE 11467</name>
    <dbReference type="NCBI Taxonomy" id="1828826"/>
    <lineage>
        <taxon>Bacteria</taxon>
        <taxon>Bacillati</taxon>
        <taxon>Cyanobacteriota</taxon>
        <taxon>Cyanophyceae</taxon>
        <taxon>Oscillatoriophycideae</taxon>
        <taxon>Oscillatoriales</taxon>
        <taxon>Oscillatoriales incertae sedis</taxon>
        <taxon>Zarconia</taxon>
        <taxon>Zarconia navalis</taxon>
    </lineage>
</organism>
<name>A0A928W038_9CYAN</name>
<evidence type="ECO:0000313" key="2">
    <source>
        <dbReference type="EMBL" id="MBE9042438.1"/>
    </source>
</evidence>
<dbReference type="SUPFAM" id="SSF51182">
    <property type="entry name" value="RmlC-like cupins"/>
    <property type="match status" value="1"/>
</dbReference>
<keyword evidence="1" id="KW-0732">Signal</keyword>